<dbReference type="Proteomes" id="UP001209878">
    <property type="component" value="Unassembled WGS sequence"/>
</dbReference>
<dbReference type="FunFam" id="2.130.10.10:FF:000164">
    <property type="entry name" value="Kinesin family member 21A"/>
    <property type="match status" value="1"/>
</dbReference>
<accession>A0AAD9JUI8</accession>
<dbReference type="SUPFAM" id="SSF50978">
    <property type="entry name" value="WD40 repeat-like"/>
    <property type="match status" value="1"/>
</dbReference>
<protein>
    <submittedName>
        <fullName evidence="4">Uncharacterized protein</fullName>
    </submittedName>
</protein>
<dbReference type="EMBL" id="JAODUO010001739">
    <property type="protein sequence ID" value="KAK2159171.1"/>
    <property type="molecule type" value="Genomic_DNA"/>
</dbReference>
<dbReference type="PANTHER" id="PTHR19848">
    <property type="entry name" value="WD40 REPEAT PROTEIN"/>
    <property type="match status" value="1"/>
</dbReference>
<dbReference type="InterPro" id="IPR036322">
    <property type="entry name" value="WD40_repeat_dom_sf"/>
</dbReference>
<dbReference type="SMART" id="SM00320">
    <property type="entry name" value="WD40"/>
    <property type="match status" value="2"/>
</dbReference>
<dbReference type="AlphaFoldDB" id="A0AAD9JUI8"/>
<dbReference type="Gene3D" id="2.130.10.10">
    <property type="entry name" value="YVTN repeat-like/Quinoprotein amine dehydrogenase"/>
    <property type="match status" value="1"/>
</dbReference>
<evidence type="ECO:0000256" key="2">
    <source>
        <dbReference type="ARBA" id="ARBA00022737"/>
    </source>
</evidence>
<keyword evidence="5" id="KW-1185">Reference proteome</keyword>
<gene>
    <name evidence="4" type="ORF">NP493_1742g00002</name>
</gene>
<evidence type="ECO:0000313" key="4">
    <source>
        <dbReference type="EMBL" id="KAK2159171.1"/>
    </source>
</evidence>
<evidence type="ECO:0000256" key="3">
    <source>
        <dbReference type="PROSITE-ProRule" id="PRU00221"/>
    </source>
</evidence>
<dbReference type="PANTHER" id="PTHR19848:SF6">
    <property type="entry name" value="E3 UBIQUITIN-PROTEIN LIGASE TRAF7"/>
    <property type="match status" value="1"/>
</dbReference>
<keyword evidence="1 3" id="KW-0853">WD repeat</keyword>
<proteinExistence type="predicted"/>
<organism evidence="4 5">
    <name type="scientific">Ridgeia piscesae</name>
    <name type="common">Tubeworm</name>
    <dbReference type="NCBI Taxonomy" id="27915"/>
    <lineage>
        <taxon>Eukaryota</taxon>
        <taxon>Metazoa</taxon>
        <taxon>Spiralia</taxon>
        <taxon>Lophotrochozoa</taxon>
        <taxon>Annelida</taxon>
        <taxon>Polychaeta</taxon>
        <taxon>Sedentaria</taxon>
        <taxon>Canalipalpata</taxon>
        <taxon>Sabellida</taxon>
        <taxon>Siboglinidae</taxon>
        <taxon>Ridgeia</taxon>
    </lineage>
</organism>
<dbReference type="GO" id="GO:0007219">
    <property type="term" value="P:Notch signaling pathway"/>
    <property type="evidence" value="ECO:0007669"/>
    <property type="project" value="TreeGrafter"/>
</dbReference>
<name>A0AAD9JUI8_RIDPI</name>
<sequence>MCPKYNLEPPHYDGIQSLCLMGDLLFSGSRDTCIKKWDLSEQQLKQSINNSHKDWICGLAFMPGGNCLLSGCRGGLLKLWNIDTCNMLGEIRAHDSPINSITTNSSLIFTASK</sequence>
<dbReference type="PROSITE" id="PS50082">
    <property type="entry name" value="WD_REPEATS_2"/>
    <property type="match status" value="1"/>
</dbReference>
<keyword evidence="2" id="KW-0677">Repeat</keyword>
<dbReference type="GO" id="GO:0000027">
    <property type="term" value="P:ribosomal large subunit assembly"/>
    <property type="evidence" value="ECO:0007669"/>
    <property type="project" value="TreeGrafter"/>
</dbReference>
<reference evidence="4" key="1">
    <citation type="journal article" date="2023" name="Mol. Biol. Evol.">
        <title>Third-Generation Sequencing Reveals the Adaptive Role of the Epigenome in Three Deep-Sea Polychaetes.</title>
        <authorList>
            <person name="Perez M."/>
            <person name="Aroh O."/>
            <person name="Sun Y."/>
            <person name="Lan Y."/>
            <person name="Juniper S.K."/>
            <person name="Young C.R."/>
            <person name="Angers B."/>
            <person name="Qian P.Y."/>
        </authorList>
    </citation>
    <scope>NUCLEOTIDE SEQUENCE</scope>
    <source>
        <strain evidence="4">R07B-5</strain>
    </source>
</reference>
<feature type="repeat" description="WD" evidence="3">
    <location>
        <begin position="49"/>
        <end position="90"/>
    </location>
</feature>
<dbReference type="InterPro" id="IPR001680">
    <property type="entry name" value="WD40_rpt"/>
</dbReference>
<comment type="caution">
    <text evidence="4">The sequence shown here is derived from an EMBL/GenBank/DDBJ whole genome shotgun (WGS) entry which is preliminary data.</text>
</comment>
<evidence type="ECO:0000256" key="1">
    <source>
        <dbReference type="ARBA" id="ARBA00022574"/>
    </source>
</evidence>
<dbReference type="Pfam" id="PF00400">
    <property type="entry name" value="WD40"/>
    <property type="match status" value="2"/>
</dbReference>
<dbReference type="GO" id="GO:0005730">
    <property type="term" value="C:nucleolus"/>
    <property type="evidence" value="ECO:0007669"/>
    <property type="project" value="TreeGrafter"/>
</dbReference>
<dbReference type="InterPro" id="IPR015943">
    <property type="entry name" value="WD40/YVTN_repeat-like_dom_sf"/>
</dbReference>
<evidence type="ECO:0000313" key="5">
    <source>
        <dbReference type="Proteomes" id="UP001209878"/>
    </source>
</evidence>